<proteinExistence type="inferred from homology"/>
<organism evidence="14">
    <name type="scientific">Thiolapillus brandeum</name>
    <dbReference type="NCBI Taxonomy" id="1076588"/>
    <lineage>
        <taxon>Bacteria</taxon>
        <taxon>Pseudomonadati</taxon>
        <taxon>Pseudomonadota</taxon>
        <taxon>Gammaproteobacteria</taxon>
        <taxon>Chromatiales</taxon>
        <taxon>Sedimenticolaceae</taxon>
        <taxon>Thiolapillus</taxon>
    </lineage>
</organism>
<dbReference type="Gene3D" id="3.50.50.60">
    <property type="entry name" value="FAD/NAD(P)-binding domain"/>
    <property type="match status" value="2"/>
</dbReference>
<dbReference type="InterPro" id="IPR016156">
    <property type="entry name" value="FAD/NAD-linked_Rdtase_dimer_sf"/>
</dbReference>
<keyword evidence="9" id="KW-0547">Nucleotide-binding</keyword>
<keyword evidence="3 9" id="KW-0274">FAD</keyword>
<dbReference type="InterPro" id="IPR036188">
    <property type="entry name" value="FAD/NAD-bd_sf"/>
</dbReference>
<dbReference type="EMBL" id="DRCV01000285">
    <property type="protein sequence ID" value="HDK38636.1"/>
    <property type="molecule type" value="Genomic_DNA"/>
</dbReference>
<dbReference type="InterPro" id="IPR001100">
    <property type="entry name" value="Pyr_nuc-diS_OxRdtase"/>
</dbReference>
<name>A0A831NYU6_9GAMM</name>
<evidence type="ECO:0000256" key="2">
    <source>
        <dbReference type="ARBA" id="ARBA00022630"/>
    </source>
</evidence>
<feature type="disulfide bond" description="Redox-active" evidence="10">
    <location>
        <begin position="43"/>
        <end position="48"/>
    </location>
</feature>
<keyword evidence="2 11" id="KW-0285">Flavoprotein</keyword>
<dbReference type="PROSITE" id="PS00076">
    <property type="entry name" value="PYRIDINE_REDOX_1"/>
    <property type="match status" value="1"/>
</dbReference>
<dbReference type="InterPro" id="IPR050151">
    <property type="entry name" value="Class-I_Pyr_Nuc-Dis_Oxidored"/>
</dbReference>
<dbReference type="InterPro" id="IPR023753">
    <property type="entry name" value="FAD/NAD-binding_dom"/>
</dbReference>
<feature type="binding site" evidence="9">
    <location>
        <position position="207"/>
    </location>
    <ligand>
        <name>NAD(+)</name>
        <dbReference type="ChEBI" id="CHEBI:57540"/>
    </ligand>
</feature>
<reference evidence="14" key="1">
    <citation type="journal article" date="2020" name="mSystems">
        <title>Genome- and Community-Level Interaction Insights into Carbon Utilization and Element Cycling Functions of Hydrothermarchaeota in Hydrothermal Sediment.</title>
        <authorList>
            <person name="Zhou Z."/>
            <person name="Liu Y."/>
            <person name="Xu W."/>
            <person name="Pan J."/>
            <person name="Luo Z.H."/>
            <person name="Li M."/>
        </authorList>
    </citation>
    <scope>NUCLEOTIDE SEQUENCE [LARGE SCALE GENOMIC DNA]</scope>
    <source>
        <strain evidence="14">HyVt-26</strain>
    </source>
</reference>
<evidence type="ECO:0000256" key="8">
    <source>
        <dbReference type="PIRSR" id="PIRSR000350-2"/>
    </source>
</evidence>
<comment type="cofactor">
    <cofactor evidence="9">
        <name>FAD</name>
        <dbReference type="ChEBI" id="CHEBI:57692"/>
    </cofactor>
    <text evidence="9">Binds 1 FAD per subunit.</text>
</comment>
<comment type="similarity">
    <text evidence="1 11">Belongs to the class-I pyridine nucleotide-disulfide oxidoreductase family.</text>
</comment>
<dbReference type="Gene3D" id="3.30.390.30">
    <property type="match status" value="1"/>
</dbReference>
<keyword evidence="6" id="KW-1015">Disulfide bond</keyword>
<feature type="active site" description="Proton acceptor" evidence="8">
    <location>
        <position position="448"/>
    </location>
</feature>
<dbReference type="FunFam" id="3.30.390.30:FF:000001">
    <property type="entry name" value="Dihydrolipoyl dehydrogenase"/>
    <property type="match status" value="1"/>
</dbReference>
<feature type="domain" description="Pyridine nucleotide-disulphide oxidoreductase dimerisation" evidence="12">
    <location>
        <begin position="352"/>
        <end position="458"/>
    </location>
</feature>
<dbReference type="PRINTS" id="PR00368">
    <property type="entry name" value="FADPNR"/>
</dbReference>
<dbReference type="InterPro" id="IPR004099">
    <property type="entry name" value="Pyr_nucl-diS_OxRdtase_dimer"/>
</dbReference>
<feature type="binding site" evidence="9">
    <location>
        <begin position="147"/>
        <end position="149"/>
    </location>
    <ligand>
        <name>FAD</name>
        <dbReference type="ChEBI" id="CHEBI:57692"/>
    </ligand>
</feature>
<evidence type="ECO:0000256" key="9">
    <source>
        <dbReference type="PIRSR" id="PIRSR000350-3"/>
    </source>
</evidence>
<evidence type="ECO:0000256" key="5">
    <source>
        <dbReference type="ARBA" id="ARBA00023027"/>
    </source>
</evidence>
<evidence type="ECO:0000256" key="6">
    <source>
        <dbReference type="ARBA" id="ARBA00023157"/>
    </source>
</evidence>
<dbReference type="Pfam" id="PF02852">
    <property type="entry name" value="Pyr_redox_dim"/>
    <property type="match status" value="1"/>
</dbReference>
<dbReference type="InterPro" id="IPR012999">
    <property type="entry name" value="Pyr_OxRdtase_I_AS"/>
</dbReference>
<dbReference type="PANTHER" id="PTHR22912">
    <property type="entry name" value="DISULFIDE OXIDOREDUCTASE"/>
    <property type="match status" value="1"/>
</dbReference>
<dbReference type="Proteomes" id="UP000885822">
    <property type="component" value="Unassembled WGS sequence"/>
</dbReference>
<dbReference type="PRINTS" id="PR00411">
    <property type="entry name" value="PNDRDTASEI"/>
</dbReference>
<dbReference type="SUPFAM" id="SSF51905">
    <property type="entry name" value="FAD/NAD(P)-binding domain"/>
    <property type="match status" value="1"/>
</dbReference>
<gene>
    <name evidence="14" type="ORF">ENG92_06435</name>
</gene>
<evidence type="ECO:0000256" key="1">
    <source>
        <dbReference type="ARBA" id="ARBA00007532"/>
    </source>
</evidence>
<evidence type="ECO:0000259" key="13">
    <source>
        <dbReference type="Pfam" id="PF07992"/>
    </source>
</evidence>
<evidence type="ECO:0000256" key="3">
    <source>
        <dbReference type="ARBA" id="ARBA00022827"/>
    </source>
</evidence>
<feature type="binding site" evidence="9">
    <location>
        <position position="315"/>
    </location>
    <ligand>
        <name>FAD</name>
        <dbReference type="ChEBI" id="CHEBI:57692"/>
    </ligand>
</feature>
<dbReference type="Pfam" id="PF07992">
    <property type="entry name" value="Pyr_redox_2"/>
    <property type="match status" value="1"/>
</dbReference>
<dbReference type="GO" id="GO:0050660">
    <property type="term" value="F:flavin adenine dinucleotide binding"/>
    <property type="evidence" value="ECO:0007669"/>
    <property type="project" value="TreeGrafter"/>
</dbReference>
<keyword evidence="7 11" id="KW-0676">Redox-active center</keyword>
<keyword evidence="4 11" id="KW-0560">Oxidoreductase</keyword>
<dbReference type="PANTHER" id="PTHR22912:SF151">
    <property type="entry name" value="DIHYDROLIPOYL DEHYDROGENASE, MITOCHONDRIAL"/>
    <property type="match status" value="1"/>
</dbReference>
<dbReference type="AlphaFoldDB" id="A0A831NYU6"/>
<feature type="domain" description="FAD/NAD(P)-binding" evidence="13">
    <location>
        <begin position="5"/>
        <end position="330"/>
    </location>
</feature>
<dbReference type="GO" id="GO:0006103">
    <property type="term" value="P:2-oxoglutarate metabolic process"/>
    <property type="evidence" value="ECO:0007669"/>
    <property type="project" value="TreeGrafter"/>
</dbReference>
<sequence>MLNKYDYLVIGGGPGGTPTAMALANADKQVLLVEKGQGLGGTCLFEGCIPSKILRESARRLREIREADDFGLCLPAWDVHIDWSAIQERKDALLYLRSTDAMQRIQQIPTLDIIFGTATLLDATHARISPYTKNPDNIEFDKVIIATGSTPFQPPIKGIEEHYVMGSEEILEINHVPKKLVVIGAGPIGVEFGQIFNTFGCEVSLLEAGPHILAQADPELAEQLQRKMLEENIHIITNCHVERISHSGGGVFVEYRNKADEAAHHFANTVLVVTGRRPNVEGLGLEKTAVQHGVRGIEVNAKLQTSEPNIFAVGDVIGQPMFAHWATAQGLALAKNLLGQPVPFPDKDTNSAVIFSEPELGMVGLTEAQADASGINHKTARYYFSQDARAQIANRAAGLLKIIYEQDSHKVIGIHVLVEGAGDLMGEAALAIKAGVSLEALAGSIHPHPTLAESFALAARAALAEESLP</sequence>
<evidence type="ECO:0000256" key="7">
    <source>
        <dbReference type="ARBA" id="ARBA00023284"/>
    </source>
</evidence>
<evidence type="ECO:0000259" key="12">
    <source>
        <dbReference type="Pfam" id="PF02852"/>
    </source>
</evidence>
<dbReference type="GO" id="GO:0004148">
    <property type="term" value="F:dihydrolipoyl dehydrogenase (NADH) activity"/>
    <property type="evidence" value="ECO:0007669"/>
    <property type="project" value="TreeGrafter"/>
</dbReference>
<feature type="binding site" evidence="9">
    <location>
        <position position="52"/>
    </location>
    <ligand>
        <name>FAD</name>
        <dbReference type="ChEBI" id="CHEBI:57692"/>
    </ligand>
</feature>
<accession>A0A831NYU6</accession>
<dbReference type="SUPFAM" id="SSF55424">
    <property type="entry name" value="FAD/NAD-linked reductases, dimerisation (C-terminal) domain"/>
    <property type="match status" value="1"/>
</dbReference>
<feature type="binding site" evidence="9">
    <location>
        <position position="275"/>
    </location>
    <ligand>
        <name>NAD(+)</name>
        <dbReference type="ChEBI" id="CHEBI:57540"/>
    </ligand>
</feature>
<feature type="binding site" evidence="9">
    <location>
        <begin position="321"/>
        <end position="324"/>
    </location>
    <ligand>
        <name>FAD</name>
        <dbReference type="ChEBI" id="CHEBI:57692"/>
    </ligand>
</feature>
<evidence type="ECO:0000256" key="11">
    <source>
        <dbReference type="RuleBase" id="RU003691"/>
    </source>
</evidence>
<evidence type="ECO:0000256" key="10">
    <source>
        <dbReference type="PIRSR" id="PIRSR000350-4"/>
    </source>
</evidence>
<keyword evidence="5 9" id="KW-0520">NAD</keyword>
<evidence type="ECO:0000256" key="4">
    <source>
        <dbReference type="ARBA" id="ARBA00023002"/>
    </source>
</evidence>
<evidence type="ECO:0000313" key="14">
    <source>
        <dbReference type="EMBL" id="HDK38636.1"/>
    </source>
</evidence>
<protein>
    <submittedName>
        <fullName evidence="14">NAD(P)/FAD-dependent oxidoreductase</fullName>
    </submittedName>
</protein>
<dbReference type="PIRSF" id="PIRSF000350">
    <property type="entry name" value="Mercury_reductase_MerA"/>
    <property type="match status" value="1"/>
</dbReference>
<comment type="caution">
    <text evidence="14">The sequence shown here is derived from an EMBL/GenBank/DDBJ whole genome shotgun (WGS) entry which is preliminary data.</text>
</comment>
<feature type="binding site" evidence="9">
    <location>
        <begin position="184"/>
        <end position="191"/>
    </location>
    <ligand>
        <name>NAD(+)</name>
        <dbReference type="ChEBI" id="CHEBI:57540"/>
    </ligand>
</feature>